<evidence type="ECO:0000256" key="5">
    <source>
        <dbReference type="HAMAP-Rule" id="MF_01925"/>
    </source>
</evidence>
<feature type="domain" description="Pyrroline-5-carboxylate reductase dimerisation" evidence="9">
    <location>
        <begin position="163"/>
        <end position="266"/>
    </location>
</feature>
<dbReference type="InterPro" id="IPR029036">
    <property type="entry name" value="P5CR_dimer"/>
</dbReference>
<comment type="function">
    <text evidence="5">Catalyzes the reduction of 1-pyrroline-5-carboxylate (PCA) to L-proline.</text>
</comment>
<evidence type="ECO:0000259" key="8">
    <source>
        <dbReference type="Pfam" id="PF03807"/>
    </source>
</evidence>
<dbReference type="NCBIfam" id="TIGR00112">
    <property type="entry name" value="proC"/>
    <property type="match status" value="1"/>
</dbReference>
<proteinExistence type="inferred from homology"/>
<keyword evidence="3 5" id="KW-0521">NADP</keyword>
<dbReference type="InterPro" id="IPR028939">
    <property type="entry name" value="P5C_Rdtase_cat_N"/>
</dbReference>
<evidence type="ECO:0000313" key="11">
    <source>
        <dbReference type="Proteomes" id="UP001524478"/>
    </source>
</evidence>
<sequence>MNKIIGFVGCGNMAKSMIGGLIRSNLIAPERIIASAKTKETLEKVEKDYGINITLDNKKVARESDYLILAVKPYMHELVLEEIKSEIKERAIVITIAAGISIDYMKKYLGKNILVVKAMPNTPAMVGEGVTALSFDDRIIDEGMREEIISIFNSFGRAEILDENLMDGFTALCGSSPAYVYMMIEAMADGGVLQGIPRKQAYKMAAQAILGAAKMVLDTEIHPGELKDNVCSPKGTTIEAVAKLEEMGFRSAIIEAMRVCAEKSKKISE</sequence>
<dbReference type="RefSeq" id="WP_256311598.1">
    <property type="nucleotide sequence ID" value="NZ_JANGAC010000007.1"/>
</dbReference>
<comment type="catalytic activity">
    <reaction evidence="5">
        <text>L-proline + NAD(+) = (S)-1-pyrroline-5-carboxylate + NADH + 2 H(+)</text>
        <dbReference type="Rhea" id="RHEA:14105"/>
        <dbReference type="ChEBI" id="CHEBI:15378"/>
        <dbReference type="ChEBI" id="CHEBI:17388"/>
        <dbReference type="ChEBI" id="CHEBI:57540"/>
        <dbReference type="ChEBI" id="CHEBI:57945"/>
        <dbReference type="ChEBI" id="CHEBI:60039"/>
        <dbReference type="EC" id="1.5.1.2"/>
    </reaction>
</comment>
<dbReference type="Proteomes" id="UP001524478">
    <property type="component" value="Unassembled WGS sequence"/>
</dbReference>
<dbReference type="Pfam" id="PF03807">
    <property type="entry name" value="F420_oxidored"/>
    <property type="match status" value="1"/>
</dbReference>
<evidence type="ECO:0000313" key="10">
    <source>
        <dbReference type="EMBL" id="MCQ4923693.1"/>
    </source>
</evidence>
<keyword evidence="4 5" id="KW-0560">Oxidoreductase</keyword>
<dbReference type="EC" id="1.5.1.2" evidence="5 6"/>
<dbReference type="Pfam" id="PF14748">
    <property type="entry name" value="P5CR_dimer"/>
    <property type="match status" value="1"/>
</dbReference>
<dbReference type="SUPFAM" id="SSF48179">
    <property type="entry name" value="6-phosphogluconate dehydrogenase C-terminal domain-like"/>
    <property type="match status" value="1"/>
</dbReference>
<evidence type="ECO:0000259" key="9">
    <source>
        <dbReference type="Pfam" id="PF14748"/>
    </source>
</evidence>
<name>A0ABT1SB46_9FIRM</name>
<dbReference type="InterPro" id="IPR008927">
    <property type="entry name" value="6-PGluconate_DH-like_C_sf"/>
</dbReference>
<keyword evidence="11" id="KW-1185">Reference proteome</keyword>
<dbReference type="Gene3D" id="3.40.50.720">
    <property type="entry name" value="NAD(P)-binding Rossmann-like Domain"/>
    <property type="match status" value="1"/>
</dbReference>
<dbReference type="PANTHER" id="PTHR11645">
    <property type="entry name" value="PYRROLINE-5-CARBOXYLATE REDUCTASE"/>
    <property type="match status" value="1"/>
</dbReference>
<dbReference type="InterPro" id="IPR053790">
    <property type="entry name" value="P5CR-like_CS"/>
</dbReference>
<evidence type="ECO:0000256" key="2">
    <source>
        <dbReference type="ARBA" id="ARBA00022650"/>
    </source>
</evidence>
<evidence type="ECO:0000256" key="3">
    <source>
        <dbReference type="ARBA" id="ARBA00022857"/>
    </source>
</evidence>
<evidence type="ECO:0000256" key="1">
    <source>
        <dbReference type="ARBA" id="ARBA00005525"/>
    </source>
</evidence>
<dbReference type="PROSITE" id="PS00521">
    <property type="entry name" value="P5CR"/>
    <property type="match status" value="1"/>
</dbReference>
<comment type="subcellular location">
    <subcellularLocation>
        <location evidence="5">Cytoplasm</location>
    </subcellularLocation>
</comment>
<evidence type="ECO:0000256" key="7">
    <source>
        <dbReference type="RuleBase" id="RU003903"/>
    </source>
</evidence>
<keyword evidence="5" id="KW-0963">Cytoplasm</keyword>
<keyword evidence="5 7" id="KW-0028">Amino-acid biosynthesis</keyword>
<reference evidence="10 11" key="1">
    <citation type="submission" date="2022-06" db="EMBL/GenBank/DDBJ databases">
        <title>Isolation of gut microbiota from human fecal samples.</title>
        <authorList>
            <person name="Pamer E.G."/>
            <person name="Barat B."/>
            <person name="Waligurski E."/>
            <person name="Medina S."/>
            <person name="Paddock L."/>
            <person name="Mostad J."/>
        </authorList>
    </citation>
    <scope>NUCLEOTIDE SEQUENCE [LARGE SCALE GENOMIC DNA]</scope>
    <source>
        <strain evidence="10 11">DFI.7.95</strain>
    </source>
</reference>
<organism evidence="10 11">
    <name type="scientific">Tissierella carlieri</name>
    <dbReference type="NCBI Taxonomy" id="689904"/>
    <lineage>
        <taxon>Bacteria</taxon>
        <taxon>Bacillati</taxon>
        <taxon>Bacillota</taxon>
        <taxon>Tissierellia</taxon>
        <taxon>Tissierellales</taxon>
        <taxon>Tissierellaceae</taxon>
        <taxon>Tissierella</taxon>
    </lineage>
</organism>
<evidence type="ECO:0000256" key="4">
    <source>
        <dbReference type="ARBA" id="ARBA00023002"/>
    </source>
</evidence>
<comment type="similarity">
    <text evidence="1 5 7">Belongs to the pyrroline-5-carboxylate reductase family.</text>
</comment>
<dbReference type="InterPro" id="IPR036291">
    <property type="entry name" value="NAD(P)-bd_dom_sf"/>
</dbReference>
<accession>A0ABT1SB46</accession>
<evidence type="ECO:0000256" key="6">
    <source>
        <dbReference type="NCBIfam" id="TIGR00112"/>
    </source>
</evidence>
<gene>
    <name evidence="5 10" type="primary">proC</name>
    <name evidence="10" type="ORF">NE686_11375</name>
</gene>
<dbReference type="PANTHER" id="PTHR11645:SF0">
    <property type="entry name" value="PYRROLINE-5-CARBOXYLATE REDUCTASE 3"/>
    <property type="match status" value="1"/>
</dbReference>
<comment type="pathway">
    <text evidence="5 7">Amino-acid biosynthesis; L-proline biosynthesis; L-proline from L-glutamate 5-semialdehyde: step 1/1.</text>
</comment>
<dbReference type="Gene3D" id="1.10.3730.10">
    <property type="entry name" value="ProC C-terminal domain-like"/>
    <property type="match status" value="1"/>
</dbReference>
<keyword evidence="2 5" id="KW-0641">Proline biosynthesis</keyword>
<dbReference type="HAMAP" id="MF_01925">
    <property type="entry name" value="P5C_reductase"/>
    <property type="match status" value="1"/>
</dbReference>
<dbReference type="EMBL" id="JANGAC010000007">
    <property type="protein sequence ID" value="MCQ4923693.1"/>
    <property type="molecule type" value="Genomic_DNA"/>
</dbReference>
<comment type="catalytic activity">
    <reaction evidence="5 7">
        <text>L-proline + NADP(+) = (S)-1-pyrroline-5-carboxylate + NADPH + 2 H(+)</text>
        <dbReference type="Rhea" id="RHEA:14109"/>
        <dbReference type="ChEBI" id="CHEBI:15378"/>
        <dbReference type="ChEBI" id="CHEBI:17388"/>
        <dbReference type="ChEBI" id="CHEBI:57783"/>
        <dbReference type="ChEBI" id="CHEBI:58349"/>
        <dbReference type="ChEBI" id="CHEBI:60039"/>
        <dbReference type="EC" id="1.5.1.2"/>
    </reaction>
</comment>
<dbReference type="SUPFAM" id="SSF51735">
    <property type="entry name" value="NAD(P)-binding Rossmann-fold domains"/>
    <property type="match status" value="1"/>
</dbReference>
<dbReference type="PIRSF" id="PIRSF000193">
    <property type="entry name" value="Pyrrol-5-carb_rd"/>
    <property type="match status" value="1"/>
</dbReference>
<dbReference type="InterPro" id="IPR000304">
    <property type="entry name" value="Pyrroline-COOH_reductase"/>
</dbReference>
<comment type="caution">
    <text evidence="10">The sequence shown here is derived from an EMBL/GenBank/DDBJ whole genome shotgun (WGS) entry which is preliminary data.</text>
</comment>
<protein>
    <recommendedName>
        <fullName evidence="5 6">Pyrroline-5-carboxylate reductase</fullName>
        <shortName evidence="5">P5C reductase</shortName>
        <shortName evidence="5">P5CR</shortName>
        <ecNumber evidence="5 6">1.5.1.2</ecNumber>
    </recommendedName>
    <alternativeName>
        <fullName evidence="5">PCA reductase</fullName>
    </alternativeName>
</protein>
<dbReference type="GO" id="GO:0004735">
    <property type="term" value="F:pyrroline-5-carboxylate reductase activity"/>
    <property type="evidence" value="ECO:0007669"/>
    <property type="project" value="UniProtKB-EC"/>
</dbReference>
<feature type="domain" description="Pyrroline-5-carboxylate reductase catalytic N-terminal" evidence="8">
    <location>
        <begin position="5"/>
        <end position="99"/>
    </location>
</feature>